<evidence type="ECO:0000259" key="1">
    <source>
        <dbReference type="Pfam" id="PF11716"/>
    </source>
</evidence>
<dbReference type="SUPFAM" id="SSF109854">
    <property type="entry name" value="DinB/YfiT-like putative metalloenzymes"/>
    <property type="match status" value="1"/>
</dbReference>
<comment type="caution">
    <text evidence="2">The sequence shown here is derived from an EMBL/GenBank/DDBJ whole genome shotgun (WGS) entry which is preliminary data.</text>
</comment>
<dbReference type="Gene3D" id="1.20.120.450">
    <property type="entry name" value="dinb family like domain"/>
    <property type="match status" value="1"/>
</dbReference>
<evidence type="ECO:0000313" key="3">
    <source>
        <dbReference type="Proteomes" id="UP000473325"/>
    </source>
</evidence>
<gene>
    <name evidence="2" type="ORF">GRQ65_14540</name>
</gene>
<keyword evidence="2" id="KW-0670">Pyruvate</keyword>
<organism evidence="2 3">
    <name type="scientific">Nocardioides flavescens</name>
    <dbReference type="NCBI Taxonomy" id="2691959"/>
    <lineage>
        <taxon>Bacteria</taxon>
        <taxon>Bacillati</taxon>
        <taxon>Actinomycetota</taxon>
        <taxon>Actinomycetes</taxon>
        <taxon>Propionibacteriales</taxon>
        <taxon>Nocardioidaceae</taxon>
        <taxon>Nocardioides</taxon>
    </lineage>
</organism>
<feature type="domain" description="Mycothiol-dependent maleylpyruvate isomerase metal-binding" evidence="1">
    <location>
        <begin position="10"/>
        <end position="133"/>
    </location>
</feature>
<accession>A0A6L7F321</accession>
<dbReference type="RefSeq" id="WP_160878676.1">
    <property type="nucleotide sequence ID" value="NZ_WUEK01000008.1"/>
</dbReference>
<dbReference type="NCBIfam" id="TIGR03083">
    <property type="entry name" value="maleylpyruvate isomerase family mycothiol-dependent enzyme"/>
    <property type="match status" value="1"/>
</dbReference>
<dbReference type="InterPro" id="IPR017517">
    <property type="entry name" value="Maleyloyr_isom"/>
</dbReference>
<dbReference type="PANTHER" id="PTHR40758">
    <property type="entry name" value="CONSERVED PROTEIN"/>
    <property type="match status" value="1"/>
</dbReference>
<dbReference type="InterPro" id="IPR034660">
    <property type="entry name" value="DinB/YfiT-like"/>
</dbReference>
<proteinExistence type="predicted"/>
<keyword evidence="2" id="KW-0413">Isomerase</keyword>
<dbReference type="GO" id="GO:0016853">
    <property type="term" value="F:isomerase activity"/>
    <property type="evidence" value="ECO:0007669"/>
    <property type="project" value="UniProtKB-KW"/>
</dbReference>
<sequence>MQLVHAPVLLDAVCRESARFREVLAGCDPAARVPACPDWDAADLLWHLAEVQWFWAHVVRTRPAEPAASLAHPERPASYDELLAAFDDHSAALVGALAAADPDETAWHWSADRTVGASYRRQAHEALVHRLDAEQTSGPVTPLDPALAADGVHEALTVMYGGAHPDFASAGGLVAVELTDTGDTLLVEPGLIVAGEHAGPHLVLREEAAEAAPRAVLRGTAGDVDAWLWHRLGDEAVVREGDPALLETLGAALSPALD</sequence>
<dbReference type="GO" id="GO:0046872">
    <property type="term" value="F:metal ion binding"/>
    <property type="evidence" value="ECO:0007669"/>
    <property type="project" value="InterPro"/>
</dbReference>
<dbReference type="PANTHER" id="PTHR40758:SF1">
    <property type="entry name" value="CONSERVED PROTEIN"/>
    <property type="match status" value="1"/>
</dbReference>
<keyword evidence="3" id="KW-1185">Reference proteome</keyword>
<dbReference type="AlphaFoldDB" id="A0A6L7F321"/>
<reference evidence="2 3" key="1">
    <citation type="submission" date="2019-12" db="EMBL/GenBank/DDBJ databases">
        <authorList>
            <person name="Kun Z."/>
        </authorList>
    </citation>
    <scope>NUCLEOTIDE SEQUENCE [LARGE SCALE GENOMIC DNA]</scope>
    <source>
        <strain evidence="2 3">YIM 123512</strain>
    </source>
</reference>
<dbReference type="GO" id="GO:0005886">
    <property type="term" value="C:plasma membrane"/>
    <property type="evidence" value="ECO:0007669"/>
    <property type="project" value="TreeGrafter"/>
</dbReference>
<evidence type="ECO:0000313" key="2">
    <source>
        <dbReference type="EMBL" id="MXG90764.1"/>
    </source>
</evidence>
<protein>
    <submittedName>
        <fullName evidence="2">Maleylpyruvate isomerase family mycothiol-dependent enzyme</fullName>
    </submittedName>
</protein>
<dbReference type="Pfam" id="PF11716">
    <property type="entry name" value="MDMPI_N"/>
    <property type="match status" value="1"/>
</dbReference>
<dbReference type="EMBL" id="WUEK01000008">
    <property type="protein sequence ID" value="MXG90764.1"/>
    <property type="molecule type" value="Genomic_DNA"/>
</dbReference>
<name>A0A6L7F321_9ACTN</name>
<dbReference type="Proteomes" id="UP000473325">
    <property type="component" value="Unassembled WGS sequence"/>
</dbReference>
<dbReference type="InterPro" id="IPR024344">
    <property type="entry name" value="MDMPI_metal-binding"/>
</dbReference>